<dbReference type="InParanoid" id="A0A067MPA0"/>
<keyword evidence="1" id="KW-0732">Signal</keyword>
<evidence type="ECO:0000313" key="3">
    <source>
        <dbReference type="EMBL" id="KDQ13712.1"/>
    </source>
</evidence>
<dbReference type="SUPFAM" id="SSF51695">
    <property type="entry name" value="PLC-like phosphodiesterases"/>
    <property type="match status" value="1"/>
</dbReference>
<evidence type="ECO:0000313" key="4">
    <source>
        <dbReference type="Proteomes" id="UP000027195"/>
    </source>
</evidence>
<name>A0A067MPA0_BOTB1</name>
<dbReference type="STRING" id="930990.A0A067MPA0"/>
<protein>
    <recommendedName>
        <fullName evidence="2">GP-PDE domain-containing protein</fullName>
    </recommendedName>
</protein>
<dbReference type="GO" id="GO:0008081">
    <property type="term" value="F:phosphoric diester hydrolase activity"/>
    <property type="evidence" value="ECO:0007669"/>
    <property type="project" value="InterPro"/>
</dbReference>
<proteinExistence type="predicted"/>
<dbReference type="Proteomes" id="UP000027195">
    <property type="component" value="Unassembled WGS sequence"/>
</dbReference>
<dbReference type="PANTHER" id="PTHR46211:SF14">
    <property type="entry name" value="GLYCEROPHOSPHODIESTER PHOSPHODIESTERASE"/>
    <property type="match status" value="1"/>
</dbReference>
<dbReference type="InterPro" id="IPR030395">
    <property type="entry name" value="GP_PDE_dom"/>
</dbReference>
<accession>A0A067MPA0</accession>
<dbReference type="InterPro" id="IPR017946">
    <property type="entry name" value="PLC-like_Pdiesterase_TIM-brl"/>
</dbReference>
<sequence>MLPLAYGSASVLLLFGALISTAVAVPTPLVADVDAALSKYYDIQGHRGSRGHAVESTLPSFAWGLISGVRTLEMDNGITKDGAVIVWHDEDISSTKCQDTKPVTPKDPLFPYVGKFVANLTLAQIKTLDCGSRRLDGFPLQLSYPGTRISTLNELFSFLDCADPNHAIELNIESKINPVQINQTRSVDTFVTSQQKLFSKSAYYDKITYQSFDWRTLVAMKKLDKKIKLSALVDSTTLYGDDGKSTSLWLAGLRPDSFPAPTVGEQLVLAANSIGASIISPAALYEGSAALPTLPGYKPFTTKAMVDQAHKIGISVKPWTINALSVVDQLVGWGVDGIITDYPTEVARWGQQKNLAVPPPYAADKILKCLAKFNQVS</sequence>
<evidence type="ECO:0000256" key="1">
    <source>
        <dbReference type="SAM" id="SignalP"/>
    </source>
</evidence>
<evidence type="ECO:0000259" key="2">
    <source>
        <dbReference type="PROSITE" id="PS51704"/>
    </source>
</evidence>
<organism evidence="3 4">
    <name type="scientific">Botryobasidium botryosum (strain FD-172 SS1)</name>
    <dbReference type="NCBI Taxonomy" id="930990"/>
    <lineage>
        <taxon>Eukaryota</taxon>
        <taxon>Fungi</taxon>
        <taxon>Dikarya</taxon>
        <taxon>Basidiomycota</taxon>
        <taxon>Agaricomycotina</taxon>
        <taxon>Agaricomycetes</taxon>
        <taxon>Cantharellales</taxon>
        <taxon>Botryobasidiaceae</taxon>
        <taxon>Botryobasidium</taxon>
    </lineage>
</organism>
<dbReference type="PROSITE" id="PS51704">
    <property type="entry name" value="GP_PDE"/>
    <property type="match status" value="1"/>
</dbReference>
<dbReference type="GO" id="GO:0006629">
    <property type="term" value="P:lipid metabolic process"/>
    <property type="evidence" value="ECO:0007669"/>
    <property type="project" value="InterPro"/>
</dbReference>
<dbReference type="PANTHER" id="PTHR46211">
    <property type="entry name" value="GLYCEROPHOSPHORYL DIESTER PHOSPHODIESTERASE"/>
    <property type="match status" value="1"/>
</dbReference>
<gene>
    <name evidence="3" type="ORF">BOTBODRAFT_175417</name>
</gene>
<feature type="domain" description="GP-PDE" evidence="2">
    <location>
        <begin position="41"/>
        <end position="350"/>
    </location>
</feature>
<dbReference type="Gene3D" id="3.20.20.190">
    <property type="entry name" value="Phosphatidylinositol (PI) phosphodiesterase"/>
    <property type="match status" value="1"/>
</dbReference>
<dbReference type="OrthoDB" id="1058301at2759"/>
<dbReference type="AlphaFoldDB" id="A0A067MPA0"/>
<dbReference type="HOGENOM" id="CLU_030006_7_0_1"/>
<feature type="signal peptide" evidence="1">
    <location>
        <begin position="1"/>
        <end position="24"/>
    </location>
</feature>
<dbReference type="EMBL" id="KL198042">
    <property type="protein sequence ID" value="KDQ13712.1"/>
    <property type="molecule type" value="Genomic_DNA"/>
</dbReference>
<keyword evidence="4" id="KW-1185">Reference proteome</keyword>
<dbReference type="Pfam" id="PF03009">
    <property type="entry name" value="GDPD"/>
    <property type="match status" value="1"/>
</dbReference>
<feature type="chain" id="PRO_5001641436" description="GP-PDE domain-containing protein" evidence="1">
    <location>
        <begin position="25"/>
        <end position="377"/>
    </location>
</feature>
<reference evidence="4" key="1">
    <citation type="journal article" date="2014" name="Proc. Natl. Acad. Sci. U.S.A.">
        <title>Extensive sampling of basidiomycete genomes demonstrates inadequacy of the white-rot/brown-rot paradigm for wood decay fungi.</title>
        <authorList>
            <person name="Riley R."/>
            <person name="Salamov A.A."/>
            <person name="Brown D.W."/>
            <person name="Nagy L.G."/>
            <person name="Floudas D."/>
            <person name="Held B.W."/>
            <person name="Levasseur A."/>
            <person name="Lombard V."/>
            <person name="Morin E."/>
            <person name="Otillar R."/>
            <person name="Lindquist E.A."/>
            <person name="Sun H."/>
            <person name="LaButti K.M."/>
            <person name="Schmutz J."/>
            <person name="Jabbour D."/>
            <person name="Luo H."/>
            <person name="Baker S.E."/>
            <person name="Pisabarro A.G."/>
            <person name="Walton J.D."/>
            <person name="Blanchette R.A."/>
            <person name="Henrissat B."/>
            <person name="Martin F."/>
            <person name="Cullen D."/>
            <person name="Hibbett D.S."/>
            <person name="Grigoriev I.V."/>
        </authorList>
    </citation>
    <scope>NUCLEOTIDE SEQUENCE [LARGE SCALE GENOMIC DNA]</scope>
    <source>
        <strain evidence="4">FD-172 SS1</strain>
    </source>
</reference>